<evidence type="ECO:0000256" key="2">
    <source>
        <dbReference type="ARBA" id="ARBA00008711"/>
    </source>
</evidence>
<dbReference type="AlphaFoldDB" id="A0A344L1U0"/>
<accession>A0A344L1U0</accession>
<dbReference type="PROSITE" id="PS00374">
    <property type="entry name" value="MGMT"/>
    <property type="match status" value="1"/>
</dbReference>
<feature type="active site" description="Nucleophile; methyl group acceptor" evidence="9">
    <location>
        <position position="127"/>
    </location>
</feature>
<dbReference type="PANTHER" id="PTHR10815:SF5">
    <property type="entry name" value="METHYLATED-DNA--PROTEIN-CYSTEINE METHYLTRANSFERASE"/>
    <property type="match status" value="1"/>
</dbReference>
<protein>
    <recommendedName>
        <fullName evidence="9">Methylated-DNA--protein-cysteine methyltransferase</fullName>
        <ecNumber evidence="9">2.1.1.63</ecNumber>
    </recommendedName>
    <alternativeName>
        <fullName evidence="9">6-O-methylguanine-DNA methyltransferase</fullName>
        <shortName evidence="9">MGMT</shortName>
    </alternativeName>
    <alternativeName>
        <fullName evidence="9">O-6-methylguanine-DNA-alkyltransferase</fullName>
    </alternativeName>
</protein>
<evidence type="ECO:0000256" key="5">
    <source>
        <dbReference type="ARBA" id="ARBA00022679"/>
    </source>
</evidence>
<dbReference type="GO" id="GO:0003908">
    <property type="term" value="F:methylated-DNA-[protein]-cysteine S-methyltransferase activity"/>
    <property type="evidence" value="ECO:0007669"/>
    <property type="project" value="UniProtKB-UniRule"/>
</dbReference>
<dbReference type="InterPro" id="IPR023546">
    <property type="entry name" value="MGMT"/>
</dbReference>
<keyword evidence="4 9" id="KW-0489">Methyltransferase</keyword>
<dbReference type="EC" id="2.1.1.63" evidence="9"/>
<comment type="function">
    <text evidence="9">Involved in the cellular defense against the biological effects of O6-methylguanine (O6-MeG) and O4-methylthymine (O4-MeT) in DNA. Repairs the methylated nucleobase in DNA by stoichiometrically transferring the methyl group to a cysteine residue in the enzyme. This is a suicide reaction: the enzyme is irreversibly inactivated.</text>
</comment>
<evidence type="ECO:0000256" key="3">
    <source>
        <dbReference type="ARBA" id="ARBA00022490"/>
    </source>
</evidence>
<organism evidence="12 13">
    <name type="scientific">Amycolatopsis albispora</name>
    <dbReference type="NCBI Taxonomy" id="1804986"/>
    <lineage>
        <taxon>Bacteria</taxon>
        <taxon>Bacillati</taxon>
        <taxon>Actinomycetota</taxon>
        <taxon>Actinomycetes</taxon>
        <taxon>Pseudonocardiales</taxon>
        <taxon>Pseudonocardiaceae</taxon>
        <taxon>Amycolatopsis</taxon>
    </lineage>
</organism>
<dbReference type="RefSeq" id="WP_113691280.1">
    <property type="nucleotide sequence ID" value="NZ_CP015163.1"/>
</dbReference>
<dbReference type="InterPro" id="IPR036631">
    <property type="entry name" value="MGMT_N_sf"/>
</dbReference>
<dbReference type="GO" id="GO:0006307">
    <property type="term" value="P:DNA alkylation repair"/>
    <property type="evidence" value="ECO:0007669"/>
    <property type="project" value="UniProtKB-UniRule"/>
</dbReference>
<dbReference type="InterPro" id="IPR001497">
    <property type="entry name" value="MethylDNA_cys_MeTrfase_AS"/>
</dbReference>
<feature type="domain" description="Methylated-DNA-[protein]-cysteine S-methyltransferase DNA binding" evidence="10">
    <location>
        <begin position="76"/>
        <end position="156"/>
    </location>
</feature>
<reference evidence="12 13" key="1">
    <citation type="submission" date="2016-04" db="EMBL/GenBank/DDBJ databases">
        <title>Complete genome sequence and analysis of deep-sea sediment isolate, Amycolatopsis sp. WP1.</title>
        <authorList>
            <person name="Wang H."/>
            <person name="Chen S."/>
            <person name="Wu Q."/>
        </authorList>
    </citation>
    <scope>NUCLEOTIDE SEQUENCE [LARGE SCALE GENOMIC DNA]</scope>
    <source>
        <strain evidence="12 13">WP1</strain>
    </source>
</reference>
<evidence type="ECO:0000256" key="7">
    <source>
        <dbReference type="ARBA" id="ARBA00023204"/>
    </source>
</evidence>
<dbReference type="GO" id="GO:0032259">
    <property type="term" value="P:methylation"/>
    <property type="evidence" value="ECO:0007669"/>
    <property type="project" value="UniProtKB-KW"/>
</dbReference>
<dbReference type="Pfam" id="PF02870">
    <property type="entry name" value="Methyltransf_1N"/>
    <property type="match status" value="1"/>
</dbReference>
<dbReference type="InterPro" id="IPR036217">
    <property type="entry name" value="MethylDNA_cys_MeTrfase_DNAb"/>
</dbReference>
<sequence length="163" mass="17770">MRAHTVVDSPVGKLTLVAEGDRLAGVYMEQQRHLPPEETFGVRDETPFAETTRQLDEYFAGQRREFALPLHFDGTEFQRSVWMELSRIPYGETVSYAELAARIGKPTAVRAVGAANGRNPISIIVPCHRVIGSGGSLTGYGGGLPRKQFLLAFEGVPGQLSLG</sequence>
<evidence type="ECO:0000256" key="6">
    <source>
        <dbReference type="ARBA" id="ARBA00022763"/>
    </source>
</evidence>
<comment type="catalytic activity">
    <reaction evidence="1 9">
        <text>a 4-O-methyl-thymidine in DNA + L-cysteinyl-[protein] = a thymidine in DNA + S-methyl-L-cysteinyl-[protein]</text>
        <dbReference type="Rhea" id="RHEA:53428"/>
        <dbReference type="Rhea" id="RHEA-COMP:10131"/>
        <dbReference type="Rhea" id="RHEA-COMP:10132"/>
        <dbReference type="Rhea" id="RHEA-COMP:13555"/>
        <dbReference type="Rhea" id="RHEA-COMP:13556"/>
        <dbReference type="ChEBI" id="CHEBI:29950"/>
        <dbReference type="ChEBI" id="CHEBI:82612"/>
        <dbReference type="ChEBI" id="CHEBI:137386"/>
        <dbReference type="ChEBI" id="CHEBI:137387"/>
        <dbReference type="EC" id="2.1.1.63"/>
    </reaction>
</comment>
<keyword evidence="5 9" id="KW-0808">Transferase</keyword>
<dbReference type="Proteomes" id="UP000250434">
    <property type="component" value="Chromosome"/>
</dbReference>
<evidence type="ECO:0000256" key="9">
    <source>
        <dbReference type="HAMAP-Rule" id="MF_00772"/>
    </source>
</evidence>
<dbReference type="FunFam" id="1.10.10.10:FF:000214">
    <property type="entry name" value="Methylated-DNA--protein-cysteine methyltransferase"/>
    <property type="match status" value="1"/>
</dbReference>
<evidence type="ECO:0000256" key="8">
    <source>
        <dbReference type="ARBA" id="ARBA00049348"/>
    </source>
</evidence>
<keyword evidence="6 9" id="KW-0227">DNA damage</keyword>
<evidence type="ECO:0000259" key="11">
    <source>
        <dbReference type="Pfam" id="PF02870"/>
    </source>
</evidence>
<proteinExistence type="inferred from homology"/>
<dbReference type="Pfam" id="PF01035">
    <property type="entry name" value="DNA_binding_1"/>
    <property type="match status" value="1"/>
</dbReference>
<gene>
    <name evidence="12" type="ORF">A4R43_05305</name>
</gene>
<dbReference type="Gene3D" id="1.10.10.10">
    <property type="entry name" value="Winged helix-like DNA-binding domain superfamily/Winged helix DNA-binding domain"/>
    <property type="match status" value="1"/>
</dbReference>
<dbReference type="GO" id="GO:0005737">
    <property type="term" value="C:cytoplasm"/>
    <property type="evidence" value="ECO:0007669"/>
    <property type="project" value="UniProtKB-SubCell"/>
</dbReference>
<evidence type="ECO:0000259" key="10">
    <source>
        <dbReference type="Pfam" id="PF01035"/>
    </source>
</evidence>
<dbReference type="SUPFAM" id="SSF46767">
    <property type="entry name" value="Methylated DNA-protein cysteine methyltransferase, C-terminal domain"/>
    <property type="match status" value="1"/>
</dbReference>
<keyword evidence="13" id="KW-1185">Reference proteome</keyword>
<dbReference type="Gene3D" id="3.30.160.70">
    <property type="entry name" value="Methylated DNA-protein cysteine methyltransferase domain"/>
    <property type="match status" value="1"/>
</dbReference>
<dbReference type="NCBIfam" id="TIGR00589">
    <property type="entry name" value="ogt"/>
    <property type="match status" value="1"/>
</dbReference>
<feature type="domain" description="Methylguanine DNA methyltransferase ribonuclease-like" evidence="11">
    <location>
        <begin position="4"/>
        <end position="71"/>
    </location>
</feature>
<evidence type="ECO:0000313" key="13">
    <source>
        <dbReference type="Proteomes" id="UP000250434"/>
    </source>
</evidence>
<dbReference type="SUPFAM" id="SSF53155">
    <property type="entry name" value="Methylated DNA-protein cysteine methyltransferase domain"/>
    <property type="match status" value="1"/>
</dbReference>
<dbReference type="HAMAP" id="MF_00772">
    <property type="entry name" value="OGT"/>
    <property type="match status" value="1"/>
</dbReference>
<comment type="similarity">
    <text evidence="2 9">Belongs to the MGMT family.</text>
</comment>
<dbReference type="InterPro" id="IPR014048">
    <property type="entry name" value="MethylDNA_cys_MeTrfase_DNA-bd"/>
</dbReference>
<dbReference type="KEGG" id="aab:A4R43_05305"/>
<comment type="miscellaneous">
    <text evidence="9">This enzyme catalyzes only one turnover and therefore is not strictly catalytic. According to one definition, an enzyme is a biocatalyst that acts repeatedly and over many reaction cycles.</text>
</comment>
<dbReference type="PANTHER" id="PTHR10815">
    <property type="entry name" value="METHYLATED-DNA--PROTEIN-CYSTEINE METHYLTRANSFERASE"/>
    <property type="match status" value="1"/>
</dbReference>
<dbReference type="CDD" id="cd06445">
    <property type="entry name" value="ATase"/>
    <property type="match status" value="1"/>
</dbReference>
<dbReference type="OrthoDB" id="9802228at2"/>
<dbReference type="EMBL" id="CP015163">
    <property type="protein sequence ID" value="AXB42014.1"/>
    <property type="molecule type" value="Genomic_DNA"/>
</dbReference>
<evidence type="ECO:0000256" key="4">
    <source>
        <dbReference type="ARBA" id="ARBA00022603"/>
    </source>
</evidence>
<dbReference type="InterPro" id="IPR008332">
    <property type="entry name" value="MethylG_MeTrfase_N"/>
</dbReference>
<evidence type="ECO:0000313" key="12">
    <source>
        <dbReference type="EMBL" id="AXB42014.1"/>
    </source>
</evidence>
<dbReference type="InterPro" id="IPR036388">
    <property type="entry name" value="WH-like_DNA-bd_sf"/>
</dbReference>
<comment type="subcellular location">
    <subcellularLocation>
        <location evidence="9">Cytoplasm</location>
    </subcellularLocation>
</comment>
<keyword evidence="7 9" id="KW-0234">DNA repair</keyword>
<name>A0A344L1U0_9PSEU</name>
<keyword evidence="3 9" id="KW-0963">Cytoplasm</keyword>
<evidence type="ECO:0000256" key="1">
    <source>
        <dbReference type="ARBA" id="ARBA00001286"/>
    </source>
</evidence>
<comment type="catalytic activity">
    <reaction evidence="8 9">
        <text>a 6-O-methyl-2'-deoxyguanosine in DNA + L-cysteinyl-[protein] = S-methyl-L-cysteinyl-[protein] + a 2'-deoxyguanosine in DNA</text>
        <dbReference type="Rhea" id="RHEA:24000"/>
        <dbReference type="Rhea" id="RHEA-COMP:10131"/>
        <dbReference type="Rhea" id="RHEA-COMP:10132"/>
        <dbReference type="Rhea" id="RHEA-COMP:11367"/>
        <dbReference type="Rhea" id="RHEA-COMP:11368"/>
        <dbReference type="ChEBI" id="CHEBI:29950"/>
        <dbReference type="ChEBI" id="CHEBI:82612"/>
        <dbReference type="ChEBI" id="CHEBI:85445"/>
        <dbReference type="ChEBI" id="CHEBI:85448"/>
        <dbReference type="EC" id="2.1.1.63"/>
    </reaction>
</comment>